<dbReference type="EMBL" id="FXTH01000017">
    <property type="protein sequence ID" value="SMO85068.1"/>
    <property type="molecule type" value="Genomic_DNA"/>
</dbReference>
<evidence type="ECO:0000256" key="4">
    <source>
        <dbReference type="PROSITE-ProRule" id="PRU00433"/>
    </source>
</evidence>
<keyword evidence="3 4" id="KW-0408">Iron</keyword>
<proteinExistence type="predicted"/>
<dbReference type="Gene3D" id="2.120.10.30">
    <property type="entry name" value="TolB, C-terminal domain"/>
    <property type="match status" value="1"/>
</dbReference>
<feature type="chain" id="PRO_5021926565" evidence="5">
    <location>
        <begin position="25"/>
        <end position="469"/>
    </location>
</feature>
<sequence>MTNVVKKIGILILIAAASTTLLHAQDTGKELYKTYCAGCHGAQLEGNSAAALIKSEWKYGRSRGAMIQNVTYGIPDTEMSAFGNVLEEKDVEAVVDYIISVQDTPPSEDRPIPSQVETDLYTLQIEKMAEGEIETPWGITFIDEHHALFTERKGTIRQLVNGKLDPQPIKGVPPTQELRTGGYMDIAVDPHYEDNGWVYLAFSYTPYDMEDDNARAMTKIVRGRIQEHQWTDEQTLFEVPDSLLVRRGNRWGSRFLFDDKGYLYFSIGDMARGEASQDIGQAPGKVYRIHRDGTVPPDNPYARQPGALGAIFSIGNRNVQGIDQHPETGDIWATEHGPMGGDELNILKKGANYGWPTITYGVDYDGTVVSDKTHQPGMEQPVVQWTPSIAVCPAKFSDSPLFPEWEHNLLVGALKFEELRRLVIQNNDVVDQEIILKDYGRVRDIEHSPNGVLYVLLNNPDMILRITPK</sequence>
<dbReference type="SUPFAM" id="SSF46626">
    <property type="entry name" value="Cytochrome c"/>
    <property type="match status" value="1"/>
</dbReference>
<dbReference type="GO" id="GO:0020037">
    <property type="term" value="F:heme binding"/>
    <property type="evidence" value="ECO:0007669"/>
    <property type="project" value="InterPro"/>
</dbReference>
<dbReference type="Proteomes" id="UP000317593">
    <property type="component" value="Unassembled WGS sequence"/>
</dbReference>
<dbReference type="Pfam" id="PF07995">
    <property type="entry name" value="GSDH"/>
    <property type="match status" value="1"/>
</dbReference>
<accession>A0A521EMD1</accession>
<dbReference type="InterPro" id="IPR012938">
    <property type="entry name" value="Glc/Sorbosone_DH"/>
</dbReference>
<feature type="domain" description="Cytochrome c" evidence="6">
    <location>
        <begin position="23"/>
        <end position="102"/>
    </location>
</feature>
<keyword evidence="1 4" id="KW-0349">Heme</keyword>
<evidence type="ECO:0000256" key="3">
    <source>
        <dbReference type="ARBA" id="ARBA00023004"/>
    </source>
</evidence>
<dbReference type="GO" id="GO:0009055">
    <property type="term" value="F:electron transfer activity"/>
    <property type="evidence" value="ECO:0007669"/>
    <property type="project" value="InterPro"/>
</dbReference>
<keyword evidence="2 4" id="KW-0479">Metal-binding</keyword>
<evidence type="ECO:0000313" key="8">
    <source>
        <dbReference type="Proteomes" id="UP000317593"/>
    </source>
</evidence>
<reference evidence="7 8" key="1">
    <citation type="submission" date="2017-05" db="EMBL/GenBank/DDBJ databases">
        <authorList>
            <person name="Varghese N."/>
            <person name="Submissions S."/>
        </authorList>
    </citation>
    <scope>NUCLEOTIDE SEQUENCE [LARGE SCALE GENOMIC DNA]</scope>
    <source>
        <strain evidence="7 8">DSM 21194</strain>
    </source>
</reference>
<dbReference type="InterPro" id="IPR011041">
    <property type="entry name" value="Quinoprot_gluc/sorb_DH_b-prop"/>
</dbReference>
<dbReference type="PROSITE" id="PS51007">
    <property type="entry name" value="CYTC"/>
    <property type="match status" value="1"/>
</dbReference>
<keyword evidence="8" id="KW-1185">Reference proteome</keyword>
<organism evidence="7 8">
    <name type="scientific">Fodinibius sediminis</name>
    <dbReference type="NCBI Taxonomy" id="1214077"/>
    <lineage>
        <taxon>Bacteria</taxon>
        <taxon>Pseudomonadati</taxon>
        <taxon>Balneolota</taxon>
        <taxon>Balneolia</taxon>
        <taxon>Balneolales</taxon>
        <taxon>Balneolaceae</taxon>
        <taxon>Fodinibius</taxon>
    </lineage>
</organism>
<dbReference type="SUPFAM" id="SSF50952">
    <property type="entry name" value="Soluble quinoprotein glucose dehydrogenase"/>
    <property type="match status" value="1"/>
</dbReference>
<dbReference type="InterPro" id="IPR009056">
    <property type="entry name" value="Cyt_c-like_dom"/>
</dbReference>
<evidence type="ECO:0000259" key="6">
    <source>
        <dbReference type="PROSITE" id="PS51007"/>
    </source>
</evidence>
<dbReference type="GO" id="GO:0046872">
    <property type="term" value="F:metal ion binding"/>
    <property type="evidence" value="ECO:0007669"/>
    <property type="project" value="UniProtKB-KW"/>
</dbReference>
<dbReference type="PANTHER" id="PTHR19328:SF75">
    <property type="entry name" value="ALDOSE SUGAR DEHYDROGENASE YLII"/>
    <property type="match status" value="1"/>
</dbReference>
<dbReference type="InterPro" id="IPR011042">
    <property type="entry name" value="6-blade_b-propeller_TolB-like"/>
</dbReference>
<evidence type="ECO:0000313" key="7">
    <source>
        <dbReference type="EMBL" id="SMO85068.1"/>
    </source>
</evidence>
<keyword evidence="5" id="KW-0732">Signal</keyword>
<evidence type="ECO:0000256" key="2">
    <source>
        <dbReference type="ARBA" id="ARBA00022723"/>
    </source>
</evidence>
<dbReference type="PANTHER" id="PTHR19328">
    <property type="entry name" value="HEDGEHOG-INTERACTING PROTEIN"/>
    <property type="match status" value="1"/>
</dbReference>
<dbReference type="AlphaFoldDB" id="A0A521EMD1"/>
<dbReference type="Pfam" id="PF13442">
    <property type="entry name" value="Cytochrome_CBB3"/>
    <property type="match status" value="1"/>
</dbReference>
<gene>
    <name evidence="7" type="ORF">SAMN06265218_11752</name>
</gene>
<name>A0A521EMD1_9BACT</name>
<protein>
    <submittedName>
        <fullName evidence="7">Glucose/arabinose dehydrogenase, beta-propeller fold</fullName>
    </submittedName>
</protein>
<feature type="signal peptide" evidence="5">
    <location>
        <begin position="1"/>
        <end position="24"/>
    </location>
</feature>
<evidence type="ECO:0000256" key="5">
    <source>
        <dbReference type="SAM" id="SignalP"/>
    </source>
</evidence>
<dbReference type="InterPro" id="IPR036909">
    <property type="entry name" value="Cyt_c-like_dom_sf"/>
</dbReference>
<evidence type="ECO:0000256" key="1">
    <source>
        <dbReference type="ARBA" id="ARBA00022617"/>
    </source>
</evidence>
<dbReference type="Gene3D" id="1.10.760.10">
    <property type="entry name" value="Cytochrome c-like domain"/>
    <property type="match status" value="1"/>
</dbReference>